<gene>
    <name evidence="2" type="ORF">G7B40_039735</name>
</gene>
<name>A0AAP5IF78_9CYAN</name>
<dbReference type="RefSeq" id="WP_208341732.1">
    <property type="nucleotide sequence ID" value="NZ_CAWQFN010000023.1"/>
</dbReference>
<dbReference type="PANTHER" id="PTHR32305">
    <property type="match status" value="1"/>
</dbReference>
<dbReference type="NCBIfam" id="TIGR03696">
    <property type="entry name" value="Rhs_assc_core"/>
    <property type="match status" value="1"/>
</dbReference>
<dbReference type="PANTHER" id="PTHR32305:SF15">
    <property type="entry name" value="PROTEIN RHSA-RELATED"/>
    <property type="match status" value="1"/>
</dbReference>
<dbReference type="Pfam" id="PF14076">
    <property type="entry name" value="DUF4258"/>
    <property type="match status" value="1"/>
</dbReference>
<evidence type="ECO:0000313" key="3">
    <source>
        <dbReference type="Proteomes" id="UP000667802"/>
    </source>
</evidence>
<evidence type="ECO:0000256" key="1">
    <source>
        <dbReference type="SAM" id="MobiDB-lite"/>
    </source>
</evidence>
<keyword evidence="3" id="KW-1185">Reference proteome</keyword>
<feature type="compositionally biased region" description="Polar residues" evidence="1">
    <location>
        <begin position="276"/>
        <end position="285"/>
    </location>
</feature>
<dbReference type="InterPro" id="IPR022385">
    <property type="entry name" value="Rhs_assc_core"/>
</dbReference>
<dbReference type="AlphaFoldDB" id="A0AAP5IF78"/>
<dbReference type="EMBL" id="JAALHA020000037">
    <property type="protein sequence ID" value="MDR9900623.1"/>
    <property type="molecule type" value="Genomic_DNA"/>
</dbReference>
<organism evidence="2 3">
    <name type="scientific">Aetokthonos hydrillicola Thurmond2011</name>
    <dbReference type="NCBI Taxonomy" id="2712845"/>
    <lineage>
        <taxon>Bacteria</taxon>
        <taxon>Bacillati</taxon>
        <taxon>Cyanobacteriota</taxon>
        <taxon>Cyanophyceae</taxon>
        <taxon>Nostocales</taxon>
        <taxon>Hapalosiphonaceae</taxon>
        <taxon>Aetokthonos</taxon>
    </lineage>
</organism>
<sequence>MNSTVTTRYVYTAEGERVQKLLGNSALVERYHYDLDGHLLAVTDGSNALTVEYIYVGDTPIAQITGAGILSYVHTDHLGTPQKLSNDTGTTVTGDFRWQPFGTSLNAANNYRLKFPGQQFDSESGLYYNYFRTYDPTLGRYLESDPIGLDGGWNLYNYANQSPILYADRRGELAWFIPIIIGAAVGAGIDYGLQHYFHPGCPTDWKDVAISAALGGLGGAAAPAAEGAAAAGAAAESAAAKGAGRGVADDIATAVDDFTHPSTPVGRRGAQASVPRGTNSATNIGGRNYSGHALDRMQERGITPTTVEDAIRNGVSSPGNRVGTTVHNGTNVTVVTGSNGNIITVYPK</sequence>
<dbReference type="Proteomes" id="UP000667802">
    <property type="component" value="Unassembled WGS sequence"/>
</dbReference>
<feature type="region of interest" description="Disordered" evidence="1">
    <location>
        <begin position="258"/>
        <end position="290"/>
    </location>
</feature>
<accession>A0AAP5IF78</accession>
<dbReference type="InterPro" id="IPR025354">
    <property type="entry name" value="DUF4258"/>
</dbReference>
<protein>
    <submittedName>
        <fullName evidence="2">DUF4258 domain-containing protein</fullName>
    </submittedName>
</protein>
<evidence type="ECO:0000313" key="2">
    <source>
        <dbReference type="EMBL" id="MDR9900623.1"/>
    </source>
</evidence>
<dbReference type="PRINTS" id="PR00394">
    <property type="entry name" value="RHSPROTEIN"/>
</dbReference>
<reference evidence="3" key="1">
    <citation type="journal article" date="2021" name="Science">
        <title>Hunting the eagle killer: A cyanobacterial neurotoxin causes vacuolar myelinopathy.</title>
        <authorList>
            <person name="Breinlinger S."/>
            <person name="Phillips T.J."/>
            <person name="Haram B.N."/>
            <person name="Mares J."/>
            <person name="Martinez Yerena J.A."/>
            <person name="Hrouzek P."/>
            <person name="Sobotka R."/>
            <person name="Henderson W.M."/>
            <person name="Schmieder P."/>
            <person name="Williams S.M."/>
            <person name="Lauderdale J.D."/>
            <person name="Wilde H.D."/>
            <person name="Gerrin W."/>
            <person name="Kust A."/>
            <person name="Washington J.W."/>
            <person name="Wagner C."/>
            <person name="Geier B."/>
            <person name="Liebeke M."/>
            <person name="Enke H."/>
            <person name="Niedermeyer T.H.J."/>
            <person name="Wilde S.B."/>
        </authorList>
    </citation>
    <scope>NUCLEOTIDE SEQUENCE [LARGE SCALE GENOMIC DNA]</scope>
    <source>
        <strain evidence="3">Thurmond2011</strain>
    </source>
</reference>
<proteinExistence type="predicted"/>
<dbReference type="Gene3D" id="2.180.10.10">
    <property type="entry name" value="RHS repeat-associated core"/>
    <property type="match status" value="1"/>
</dbReference>
<dbReference type="InterPro" id="IPR050708">
    <property type="entry name" value="T6SS_VgrG/RHS"/>
</dbReference>
<comment type="caution">
    <text evidence="2">The sequence shown here is derived from an EMBL/GenBank/DDBJ whole genome shotgun (WGS) entry which is preliminary data.</text>
</comment>